<sequence>MFETLKRLYLTEKLDDAGLRKAVDVKKWITEEQYGEIKQSAE</sequence>
<comment type="caution">
    <text evidence="1">The sequence shown here is derived from an EMBL/GenBank/DDBJ whole genome shotgun (WGS) entry which is preliminary data.</text>
</comment>
<dbReference type="RefSeq" id="WP_210088405.1">
    <property type="nucleotide sequence ID" value="NZ_JAGGKG010000005.1"/>
</dbReference>
<gene>
    <name evidence="1" type="ORF">J2Z32_001350</name>
</gene>
<evidence type="ECO:0008006" key="3">
    <source>
        <dbReference type="Google" id="ProtNLM"/>
    </source>
</evidence>
<proteinExistence type="predicted"/>
<protein>
    <recommendedName>
        <fullName evidence="3">XkdX family protein</fullName>
    </recommendedName>
</protein>
<name>A0ABS4FQ95_9BACL</name>
<evidence type="ECO:0000313" key="1">
    <source>
        <dbReference type="EMBL" id="MBP1904726.1"/>
    </source>
</evidence>
<organism evidence="1 2">
    <name type="scientific">Paenibacillus turicensis</name>
    <dbReference type="NCBI Taxonomy" id="160487"/>
    <lineage>
        <taxon>Bacteria</taxon>
        <taxon>Bacillati</taxon>
        <taxon>Bacillota</taxon>
        <taxon>Bacilli</taxon>
        <taxon>Bacillales</taxon>
        <taxon>Paenibacillaceae</taxon>
        <taxon>Paenibacillus</taxon>
    </lineage>
</organism>
<accession>A0ABS4FQ95</accession>
<evidence type="ECO:0000313" key="2">
    <source>
        <dbReference type="Proteomes" id="UP001519272"/>
    </source>
</evidence>
<keyword evidence="2" id="KW-1185">Reference proteome</keyword>
<dbReference type="Proteomes" id="UP001519272">
    <property type="component" value="Unassembled WGS sequence"/>
</dbReference>
<reference evidence="1 2" key="1">
    <citation type="submission" date="2021-03" db="EMBL/GenBank/DDBJ databases">
        <title>Genomic Encyclopedia of Type Strains, Phase IV (KMG-IV): sequencing the most valuable type-strain genomes for metagenomic binning, comparative biology and taxonomic classification.</title>
        <authorList>
            <person name="Goeker M."/>
        </authorList>
    </citation>
    <scope>NUCLEOTIDE SEQUENCE [LARGE SCALE GENOMIC DNA]</scope>
    <source>
        <strain evidence="1 2">DSM 14349</strain>
    </source>
</reference>
<dbReference type="EMBL" id="JAGGKG010000005">
    <property type="protein sequence ID" value="MBP1904726.1"/>
    <property type="molecule type" value="Genomic_DNA"/>
</dbReference>